<evidence type="ECO:0000256" key="3">
    <source>
        <dbReference type="ARBA" id="ARBA00023172"/>
    </source>
</evidence>
<evidence type="ECO:0000313" key="5">
    <source>
        <dbReference type="EMBL" id="MFC6644160.1"/>
    </source>
</evidence>
<protein>
    <submittedName>
        <fullName evidence="5">Tyrosine-type recombinase/integrase</fullName>
    </submittedName>
</protein>
<keyword evidence="2" id="KW-0238">DNA-binding</keyword>
<accession>A0ABW1Z584</accession>
<proteinExistence type="inferred from homology"/>
<dbReference type="Gene3D" id="1.10.443.10">
    <property type="entry name" value="Intergrase catalytic core"/>
    <property type="match status" value="1"/>
</dbReference>
<dbReference type="Proteomes" id="UP001596391">
    <property type="component" value="Unassembled WGS sequence"/>
</dbReference>
<organism evidence="5 6">
    <name type="scientific">Granulicella cerasi</name>
    <dbReference type="NCBI Taxonomy" id="741063"/>
    <lineage>
        <taxon>Bacteria</taxon>
        <taxon>Pseudomonadati</taxon>
        <taxon>Acidobacteriota</taxon>
        <taxon>Terriglobia</taxon>
        <taxon>Terriglobales</taxon>
        <taxon>Acidobacteriaceae</taxon>
        <taxon>Granulicella</taxon>
    </lineage>
</organism>
<dbReference type="RefSeq" id="WP_390233452.1">
    <property type="nucleotide sequence ID" value="NZ_JBHSWI010000001.1"/>
</dbReference>
<dbReference type="InterPro" id="IPR050090">
    <property type="entry name" value="Tyrosine_recombinase_XerCD"/>
</dbReference>
<dbReference type="Gene3D" id="1.10.150.130">
    <property type="match status" value="1"/>
</dbReference>
<dbReference type="SUPFAM" id="SSF56349">
    <property type="entry name" value="DNA breaking-rejoining enzymes"/>
    <property type="match status" value="1"/>
</dbReference>
<comment type="caution">
    <text evidence="5">The sequence shown here is derived from an EMBL/GenBank/DDBJ whole genome shotgun (WGS) entry which is preliminary data.</text>
</comment>
<name>A0ABW1Z584_9BACT</name>
<keyword evidence="3" id="KW-0233">DNA recombination</keyword>
<dbReference type="PANTHER" id="PTHR30349">
    <property type="entry name" value="PHAGE INTEGRASE-RELATED"/>
    <property type="match status" value="1"/>
</dbReference>
<dbReference type="InterPro" id="IPR002104">
    <property type="entry name" value="Integrase_catalytic"/>
</dbReference>
<dbReference type="EMBL" id="JBHSWI010000001">
    <property type="protein sequence ID" value="MFC6644160.1"/>
    <property type="molecule type" value="Genomic_DNA"/>
</dbReference>
<sequence>MLKQKETAEREKLQNIKKTGYVSDPQARIGNMESRFKAIRKAFADRYADSIEPHEVKDFLESLNLSDGTMNRYKTTLSSVYEYAIERKKLKINPTSGVKRFTEELGIPRWMQDDEEKQLRNVIQKWIDETPEEHRATRLMFREHLNEITVASQSGMRKGNQYALRWVEDINLTLRLIVLPDTKSGRPHVIPMTDSVYKALLDQKAIQQELASLRGVGYGSERMKLDGRVFTIRENREWFKKAKDEAGIKSLRWHDLSRHTAGSRLAAGGANQKVIQEVLGHSTLAMSARYTHLSPSHVADVMKAALDR</sequence>
<evidence type="ECO:0000256" key="2">
    <source>
        <dbReference type="ARBA" id="ARBA00023125"/>
    </source>
</evidence>
<gene>
    <name evidence="5" type="ORF">ACFQBQ_00845</name>
</gene>
<keyword evidence="6" id="KW-1185">Reference proteome</keyword>
<feature type="domain" description="Tyr recombinase" evidence="4">
    <location>
        <begin position="122"/>
        <end position="303"/>
    </location>
</feature>
<dbReference type="InterPro" id="IPR010998">
    <property type="entry name" value="Integrase_recombinase_N"/>
</dbReference>
<dbReference type="PANTHER" id="PTHR30349:SF64">
    <property type="entry name" value="PROPHAGE INTEGRASE INTD-RELATED"/>
    <property type="match status" value="1"/>
</dbReference>
<dbReference type="InterPro" id="IPR013762">
    <property type="entry name" value="Integrase-like_cat_sf"/>
</dbReference>
<evidence type="ECO:0000313" key="6">
    <source>
        <dbReference type="Proteomes" id="UP001596391"/>
    </source>
</evidence>
<dbReference type="Pfam" id="PF00589">
    <property type="entry name" value="Phage_integrase"/>
    <property type="match status" value="1"/>
</dbReference>
<evidence type="ECO:0000256" key="1">
    <source>
        <dbReference type="ARBA" id="ARBA00008857"/>
    </source>
</evidence>
<evidence type="ECO:0000259" key="4">
    <source>
        <dbReference type="PROSITE" id="PS51898"/>
    </source>
</evidence>
<reference evidence="6" key="1">
    <citation type="journal article" date="2019" name="Int. J. Syst. Evol. Microbiol.">
        <title>The Global Catalogue of Microorganisms (GCM) 10K type strain sequencing project: providing services to taxonomists for standard genome sequencing and annotation.</title>
        <authorList>
            <consortium name="The Broad Institute Genomics Platform"/>
            <consortium name="The Broad Institute Genome Sequencing Center for Infectious Disease"/>
            <person name="Wu L."/>
            <person name="Ma J."/>
        </authorList>
    </citation>
    <scope>NUCLEOTIDE SEQUENCE [LARGE SCALE GENOMIC DNA]</scope>
    <source>
        <strain evidence="6">CGMCC 1.16026</strain>
    </source>
</reference>
<comment type="similarity">
    <text evidence="1">Belongs to the 'phage' integrase family.</text>
</comment>
<dbReference type="PROSITE" id="PS51898">
    <property type="entry name" value="TYR_RECOMBINASE"/>
    <property type="match status" value="1"/>
</dbReference>
<dbReference type="InterPro" id="IPR011010">
    <property type="entry name" value="DNA_brk_join_enz"/>
</dbReference>
<dbReference type="CDD" id="cd00796">
    <property type="entry name" value="INT_Rci_Hp1_C"/>
    <property type="match status" value="1"/>
</dbReference>